<reference evidence="2 3" key="1">
    <citation type="submission" date="2017-06" db="EMBL/GenBank/DDBJ databases">
        <title>Genome sequencing of Fusobacterium nucleatum subsp. polymorphum KCOM 1232 (=ChDC F37).</title>
        <authorList>
            <person name="Kook J.-K."/>
            <person name="Park S.-N."/>
            <person name="Lim Y.K."/>
            <person name="Roh H."/>
        </authorList>
    </citation>
    <scope>NUCLEOTIDE SEQUENCE [LARGE SCALE GENOMIC DNA]</scope>
    <source>
        <strain evidence="3">KCOM 1232 ( ChDC F37)</strain>
    </source>
</reference>
<dbReference type="RefSeq" id="WP_098702477.1">
    <property type="nucleotide sequence ID" value="NZ_NJGI01000001.1"/>
</dbReference>
<evidence type="ECO:0000313" key="2">
    <source>
        <dbReference type="EMBL" id="PGH22408.1"/>
    </source>
</evidence>
<keyword evidence="1" id="KW-0812">Transmembrane</keyword>
<sequence>MYFYLNKERLLNGEVIVIFQTENQIPNYKEISNFGELVEFKGDNIPAVWEYSEAEDVLYDINEKPSPYHILKNKKWVVEDEQGFKKYCEEQINNIKNEILDYGFDYEIDKIKHRQKCRVKDITFMAITALVMFFVKTFLHKDITRIWYFEDDFGYEMDMIKLVQLMFYGSNFVQSVYDTENYFKTLEEPMLIKKEDYENKIKEFMKNSN</sequence>
<feature type="transmembrane region" description="Helical" evidence="1">
    <location>
        <begin position="122"/>
        <end position="139"/>
    </location>
</feature>
<comment type="caution">
    <text evidence="2">The sequence shown here is derived from an EMBL/GenBank/DDBJ whole genome shotgun (WGS) entry which is preliminary data.</text>
</comment>
<gene>
    <name evidence="2" type="ORF">RN96_04530</name>
</gene>
<accession>A0A2B7YNI0</accession>
<organism evidence="2 3">
    <name type="scientific">Fusobacterium nucleatum subsp. polymorphum</name>
    <name type="common">Fusobacterium polymorphum</name>
    <dbReference type="NCBI Taxonomy" id="76857"/>
    <lineage>
        <taxon>Bacteria</taxon>
        <taxon>Fusobacteriati</taxon>
        <taxon>Fusobacteriota</taxon>
        <taxon>Fusobacteriia</taxon>
        <taxon>Fusobacteriales</taxon>
        <taxon>Fusobacteriaceae</taxon>
        <taxon>Fusobacterium</taxon>
    </lineage>
</organism>
<evidence type="ECO:0000256" key="1">
    <source>
        <dbReference type="SAM" id="Phobius"/>
    </source>
</evidence>
<proteinExistence type="predicted"/>
<dbReference type="Proteomes" id="UP000222862">
    <property type="component" value="Unassembled WGS sequence"/>
</dbReference>
<dbReference type="AlphaFoldDB" id="A0A2B7YNI0"/>
<protein>
    <submittedName>
        <fullName evidence="2">Uncharacterized protein</fullName>
    </submittedName>
</protein>
<evidence type="ECO:0000313" key="3">
    <source>
        <dbReference type="Proteomes" id="UP000222862"/>
    </source>
</evidence>
<keyword evidence="1" id="KW-0472">Membrane</keyword>
<dbReference type="EMBL" id="NJGI01000001">
    <property type="protein sequence ID" value="PGH22408.1"/>
    <property type="molecule type" value="Genomic_DNA"/>
</dbReference>
<keyword evidence="1" id="KW-1133">Transmembrane helix</keyword>
<name>A0A2B7YNI0_FUSNP</name>